<name>A0A1H8X949_9FIRM</name>
<reference evidence="1 2" key="1">
    <citation type="submission" date="2016-10" db="EMBL/GenBank/DDBJ databases">
        <authorList>
            <person name="de Groot N.N."/>
        </authorList>
    </citation>
    <scope>NUCLEOTIDE SEQUENCE [LARGE SCALE GENOMIC DNA]</scope>
    <source>
        <strain evidence="1 2">DSM 13305</strain>
    </source>
</reference>
<keyword evidence="2" id="KW-1185">Reference proteome</keyword>
<dbReference type="EMBL" id="FODY01000021">
    <property type="protein sequence ID" value="SEP36432.1"/>
    <property type="molecule type" value="Genomic_DNA"/>
</dbReference>
<proteinExistence type="predicted"/>
<evidence type="ECO:0000313" key="2">
    <source>
        <dbReference type="Proteomes" id="UP000198847"/>
    </source>
</evidence>
<gene>
    <name evidence="1" type="ORF">SAMN04490178_12141</name>
</gene>
<dbReference type="STRING" id="112903.SAMN04490178_12141"/>
<organism evidence="1 2">
    <name type="scientific">Propionispora vibrioides</name>
    <dbReference type="NCBI Taxonomy" id="112903"/>
    <lineage>
        <taxon>Bacteria</taxon>
        <taxon>Bacillati</taxon>
        <taxon>Bacillota</taxon>
        <taxon>Negativicutes</taxon>
        <taxon>Selenomonadales</taxon>
        <taxon>Sporomusaceae</taxon>
        <taxon>Propionispora</taxon>
    </lineage>
</organism>
<protein>
    <submittedName>
        <fullName evidence="1">Uncharacterized protein</fullName>
    </submittedName>
</protein>
<accession>A0A1H8X949</accession>
<dbReference type="AlphaFoldDB" id="A0A1H8X949"/>
<dbReference type="Proteomes" id="UP000198847">
    <property type="component" value="Unassembled WGS sequence"/>
</dbReference>
<sequence length="224" mass="24690">MDMPAIIQDAFSSGFSLPSAASAVPDMTQTVATIKEVWDAQTFSDLVSGQVHVPDDVINQALASMLEPGGPVTEMKVTSLKNHQLRIEAKTAKEGRVVLVCTVEQLVHNQDQSLLTLKVTDKKLPDKPFVSWIFSRVSLAMVSKVVGHLDPSYGLDVNIHGNTVTIDFRQALYNSRLGNLELFGYRPVDYLTVYSLTPQDGFSDISTNLALPEQIKTMIKNVWL</sequence>
<evidence type="ECO:0000313" key="1">
    <source>
        <dbReference type="EMBL" id="SEP36432.1"/>
    </source>
</evidence>